<sequence length="447" mass="50228">MADWMLQDHPPKVQPRSSAARDKNLLETSLKNSVDISQRFPDYASLDKMDAEAGCILIALANQTTPTTKSTEPNRDMSMDVDSCDTRGGNGDSSTTTTTTTTNGHSMSISNLLGGLSSSSLHSNDYSSNETNCHRPDPIMLLAAAAAAIDGDDIKYNGRSYERREIVLERRSDEPVYGYREARLQKRKSLVENERSSSRPRYHPTLSEGRRHRQEHEFDTWQQEPLIEDRRQSNSSTQHGVRSETTNTFSWQYLSMKQNPKIKRNAMHAYITYMIYTDMAHERSRTNKSIPSTRRPRDNELADKRNHDSRAFVRPGDKGQEPQVGYAAAYSRAHDGSDQGRSEIKTSGLSKPPISTSSFSTSHAGLPMHYPADTVRAESSSSSTWYPAYRLPPSPTQRHDFPSAQAHLHRPLTAFLWDGNGSGEAERRYENVVLPPLSVSPQLINRP</sequence>
<proteinExistence type="predicted"/>
<feature type="compositionally biased region" description="Basic and acidic residues" evidence="1">
    <location>
        <begin position="332"/>
        <end position="344"/>
    </location>
</feature>
<evidence type="ECO:0000313" key="3">
    <source>
        <dbReference type="Proteomes" id="UP000605846"/>
    </source>
</evidence>
<feature type="compositionally biased region" description="Basic and acidic residues" evidence="1">
    <location>
        <begin position="188"/>
        <end position="197"/>
    </location>
</feature>
<feature type="compositionally biased region" description="Low complexity" evidence="1">
    <location>
        <begin position="95"/>
        <end position="111"/>
    </location>
</feature>
<dbReference type="OrthoDB" id="2290708at2759"/>
<dbReference type="EMBL" id="JABAYA010000269">
    <property type="protein sequence ID" value="KAF7721401.1"/>
    <property type="molecule type" value="Genomic_DNA"/>
</dbReference>
<name>A0A8H7BKX6_9FUNG</name>
<organism evidence="2 3">
    <name type="scientific">Apophysomyces ossiformis</name>
    <dbReference type="NCBI Taxonomy" id="679940"/>
    <lineage>
        <taxon>Eukaryota</taxon>
        <taxon>Fungi</taxon>
        <taxon>Fungi incertae sedis</taxon>
        <taxon>Mucoromycota</taxon>
        <taxon>Mucoromycotina</taxon>
        <taxon>Mucoromycetes</taxon>
        <taxon>Mucorales</taxon>
        <taxon>Mucorineae</taxon>
        <taxon>Mucoraceae</taxon>
        <taxon>Apophysomyces</taxon>
    </lineage>
</organism>
<dbReference type="Proteomes" id="UP000605846">
    <property type="component" value="Unassembled WGS sequence"/>
</dbReference>
<reference evidence="2" key="1">
    <citation type="submission" date="2020-01" db="EMBL/GenBank/DDBJ databases">
        <title>Genome Sequencing of Three Apophysomyces-Like Fungal Strains Confirms a Novel Fungal Genus in the Mucoromycota with divergent Burkholderia-like Endosymbiotic Bacteria.</title>
        <authorList>
            <person name="Stajich J.E."/>
            <person name="Macias A.M."/>
            <person name="Carter-House D."/>
            <person name="Lovett B."/>
            <person name="Kasson L.R."/>
            <person name="Berry K."/>
            <person name="Grigoriev I."/>
            <person name="Chang Y."/>
            <person name="Spatafora J."/>
            <person name="Kasson M.T."/>
        </authorList>
    </citation>
    <scope>NUCLEOTIDE SEQUENCE</scope>
    <source>
        <strain evidence="2">NRRL A-21654</strain>
    </source>
</reference>
<evidence type="ECO:0000256" key="1">
    <source>
        <dbReference type="SAM" id="MobiDB-lite"/>
    </source>
</evidence>
<evidence type="ECO:0000313" key="2">
    <source>
        <dbReference type="EMBL" id="KAF7721401.1"/>
    </source>
</evidence>
<feature type="compositionally biased region" description="Basic and acidic residues" evidence="1">
    <location>
        <begin position="295"/>
        <end position="320"/>
    </location>
</feature>
<keyword evidence="3" id="KW-1185">Reference proteome</keyword>
<comment type="caution">
    <text evidence="2">The sequence shown here is derived from an EMBL/GenBank/DDBJ whole genome shotgun (WGS) entry which is preliminary data.</text>
</comment>
<feature type="region of interest" description="Disordered" evidence="1">
    <location>
        <begin position="188"/>
        <end position="245"/>
    </location>
</feature>
<feature type="compositionally biased region" description="Polar residues" evidence="1">
    <location>
        <begin position="233"/>
        <end position="245"/>
    </location>
</feature>
<accession>A0A8H7BKX6</accession>
<protein>
    <submittedName>
        <fullName evidence="2">Uncharacterized protein</fullName>
    </submittedName>
</protein>
<feature type="compositionally biased region" description="Polar residues" evidence="1">
    <location>
        <begin position="345"/>
        <end position="363"/>
    </location>
</feature>
<feature type="region of interest" description="Disordered" evidence="1">
    <location>
        <begin position="282"/>
        <end position="365"/>
    </location>
</feature>
<feature type="region of interest" description="Disordered" evidence="1">
    <location>
        <begin position="65"/>
        <end position="111"/>
    </location>
</feature>
<dbReference type="AlphaFoldDB" id="A0A8H7BKX6"/>
<feature type="region of interest" description="Disordered" evidence="1">
    <location>
        <begin position="1"/>
        <end position="22"/>
    </location>
</feature>
<gene>
    <name evidence="2" type="ORF">EC973_004731</name>
</gene>